<organism evidence="1">
    <name type="scientific">marine sediment metagenome</name>
    <dbReference type="NCBI Taxonomy" id="412755"/>
    <lineage>
        <taxon>unclassified sequences</taxon>
        <taxon>metagenomes</taxon>
        <taxon>ecological metagenomes</taxon>
    </lineage>
</organism>
<sequence>MINYIKHSNIASFNAMNDRIYKALGYERIVDNATGETVGDRVKTHRYARPINHPTNGTMLMIITPATRHHPDGSFTNESPEDVAPDILTEREKANMKGRAFWKQQGYFPDPVDEVLE</sequence>
<evidence type="ECO:0000313" key="1">
    <source>
        <dbReference type="EMBL" id="KKM21494.1"/>
    </source>
</evidence>
<reference evidence="1" key="1">
    <citation type="journal article" date="2015" name="Nature">
        <title>Complex archaea that bridge the gap between prokaryotes and eukaryotes.</title>
        <authorList>
            <person name="Spang A."/>
            <person name="Saw J.H."/>
            <person name="Jorgensen S.L."/>
            <person name="Zaremba-Niedzwiedzka K."/>
            <person name="Martijn J."/>
            <person name="Lind A.E."/>
            <person name="van Eijk R."/>
            <person name="Schleper C."/>
            <person name="Guy L."/>
            <person name="Ettema T.J."/>
        </authorList>
    </citation>
    <scope>NUCLEOTIDE SEQUENCE</scope>
</reference>
<dbReference type="AlphaFoldDB" id="A0A0F9INR2"/>
<comment type="caution">
    <text evidence="1">The sequence shown here is derived from an EMBL/GenBank/DDBJ whole genome shotgun (WGS) entry which is preliminary data.</text>
</comment>
<gene>
    <name evidence="1" type="ORF">LCGC14_1634890</name>
</gene>
<accession>A0A0F9INR2</accession>
<name>A0A0F9INR2_9ZZZZ</name>
<protein>
    <submittedName>
        <fullName evidence="1">Uncharacterized protein</fullName>
    </submittedName>
</protein>
<proteinExistence type="predicted"/>
<dbReference type="EMBL" id="LAZR01013537">
    <property type="protein sequence ID" value="KKM21494.1"/>
    <property type="molecule type" value="Genomic_DNA"/>
</dbReference>